<dbReference type="GeneID" id="38786993"/>
<gene>
    <name evidence="1" type="ORF">SCP_1800980</name>
</gene>
<dbReference type="InParanoid" id="A0A401H6L0"/>
<proteinExistence type="predicted"/>
<protein>
    <submittedName>
        <fullName evidence="1">Uncharacterized protein</fullName>
    </submittedName>
</protein>
<reference evidence="1 2" key="1">
    <citation type="journal article" date="2018" name="Sci. Rep.">
        <title>Genome sequence of the cauliflower mushroom Sparassis crispa (Hanabiratake) and its association with beneficial usage.</title>
        <authorList>
            <person name="Kiyama R."/>
            <person name="Furutani Y."/>
            <person name="Kawaguchi K."/>
            <person name="Nakanishi T."/>
        </authorList>
    </citation>
    <scope>NUCLEOTIDE SEQUENCE [LARGE SCALE GENOMIC DNA]</scope>
</reference>
<comment type="caution">
    <text evidence="1">The sequence shown here is derived from an EMBL/GenBank/DDBJ whole genome shotgun (WGS) entry which is preliminary data.</text>
</comment>
<sequence length="274" mass="30274">MIPGLEERLMNGSEEEVAVVASLIQKGAASARSDDTKSLKGAILDWITPKGQSLYPPLSRNVKVDRGFHHERTGSLLCPAGMDWSNDETKQLLRDGETVISGDQWPIFLYRNSIYDAEDPWNGLFRSGLLVSAYKHIFTSPSSVEREPKATRAGNARIHGMTKVTPASVGYVATQVRFALSSSPVFSRTDTATDSERFYNSILDLFEDVDEQEEVNELLLWWNRQVFPNSSTARRPVSKNSALAKIRERRAALKATAIASGSSRCSGSFSNDAL</sequence>
<dbReference type="STRING" id="139825.A0A401H6L0"/>
<name>A0A401H6L0_9APHY</name>
<dbReference type="EMBL" id="BFAD01000018">
    <property type="protein sequence ID" value="GBE90076.1"/>
    <property type="molecule type" value="Genomic_DNA"/>
</dbReference>
<accession>A0A401H6L0</accession>
<evidence type="ECO:0000313" key="1">
    <source>
        <dbReference type="EMBL" id="GBE90076.1"/>
    </source>
</evidence>
<dbReference type="RefSeq" id="XP_027620989.1">
    <property type="nucleotide sequence ID" value="XM_027765188.1"/>
</dbReference>
<dbReference type="Proteomes" id="UP000287166">
    <property type="component" value="Unassembled WGS sequence"/>
</dbReference>
<keyword evidence="2" id="KW-1185">Reference proteome</keyword>
<dbReference type="Pfam" id="PF20414">
    <property type="entry name" value="DUF6698"/>
    <property type="match status" value="1"/>
</dbReference>
<dbReference type="OrthoDB" id="3259047at2759"/>
<organism evidence="1 2">
    <name type="scientific">Sparassis crispa</name>
    <dbReference type="NCBI Taxonomy" id="139825"/>
    <lineage>
        <taxon>Eukaryota</taxon>
        <taxon>Fungi</taxon>
        <taxon>Dikarya</taxon>
        <taxon>Basidiomycota</taxon>
        <taxon>Agaricomycotina</taxon>
        <taxon>Agaricomycetes</taxon>
        <taxon>Polyporales</taxon>
        <taxon>Sparassidaceae</taxon>
        <taxon>Sparassis</taxon>
    </lineage>
</organism>
<dbReference type="InterPro" id="IPR046521">
    <property type="entry name" value="DUF6698"/>
</dbReference>
<evidence type="ECO:0000313" key="2">
    <source>
        <dbReference type="Proteomes" id="UP000287166"/>
    </source>
</evidence>
<dbReference type="AlphaFoldDB" id="A0A401H6L0"/>